<sequence length="162" mass="18933">MGTFQTDQTEEEMVKTLFILVICVDVIKLFTARMSKNFRWPSLMPEYLRRSTFDNITVVGSKSDGVWDEFARHENEWVTVHNQKVIECGQMYDDDKLVHILELMPGIVQIPVDQTKLPCSPSAKMENYYFVMKFNNLKGISYIFSRKYLGERAGAQLKEQLY</sequence>
<name>A0A8H3MBV6_9GLOM</name>
<dbReference type="AlphaFoldDB" id="A0A8H3MBV6"/>
<accession>A0A8H3MBV6</accession>
<reference evidence="1" key="1">
    <citation type="submission" date="2019-10" db="EMBL/GenBank/DDBJ databases">
        <title>Conservation and host-specific expression of non-tandemly repeated heterogenous ribosome RNA gene in arbuscular mycorrhizal fungi.</title>
        <authorList>
            <person name="Maeda T."/>
            <person name="Kobayashi Y."/>
            <person name="Nakagawa T."/>
            <person name="Ezawa T."/>
            <person name="Yamaguchi K."/>
            <person name="Bino T."/>
            <person name="Nishimoto Y."/>
            <person name="Shigenobu S."/>
            <person name="Kawaguchi M."/>
        </authorList>
    </citation>
    <scope>NUCLEOTIDE SEQUENCE</scope>
    <source>
        <strain evidence="1">HR1</strain>
    </source>
</reference>
<comment type="caution">
    <text evidence="1">The sequence shown here is derived from an EMBL/GenBank/DDBJ whole genome shotgun (WGS) entry which is preliminary data.</text>
</comment>
<organism evidence="1 2">
    <name type="scientific">Rhizophagus clarus</name>
    <dbReference type="NCBI Taxonomy" id="94130"/>
    <lineage>
        <taxon>Eukaryota</taxon>
        <taxon>Fungi</taxon>
        <taxon>Fungi incertae sedis</taxon>
        <taxon>Mucoromycota</taxon>
        <taxon>Glomeromycotina</taxon>
        <taxon>Glomeromycetes</taxon>
        <taxon>Glomerales</taxon>
        <taxon>Glomeraceae</taxon>
        <taxon>Rhizophagus</taxon>
    </lineage>
</organism>
<evidence type="ECO:0000313" key="1">
    <source>
        <dbReference type="EMBL" id="GET01442.1"/>
    </source>
</evidence>
<dbReference type="EMBL" id="BLAL01000300">
    <property type="protein sequence ID" value="GET01442.1"/>
    <property type="molecule type" value="Genomic_DNA"/>
</dbReference>
<dbReference type="OrthoDB" id="2434933at2759"/>
<proteinExistence type="predicted"/>
<gene>
    <name evidence="1" type="ORF">RCL2_002785000</name>
</gene>
<protein>
    <submittedName>
        <fullName evidence="1">Uncharacterized protein</fullName>
    </submittedName>
</protein>
<dbReference type="Proteomes" id="UP000615446">
    <property type="component" value="Unassembled WGS sequence"/>
</dbReference>
<evidence type="ECO:0000313" key="2">
    <source>
        <dbReference type="Proteomes" id="UP000615446"/>
    </source>
</evidence>